<dbReference type="STRING" id="244447.ENSCSEP00000024676"/>
<dbReference type="Ensembl" id="ENSCSET00000025008.1">
    <property type="protein sequence ID" value="ENSCSEP00000024676.1"/>
    <property type="gene ID" value="ENSCSEG00000015766.1"/>
</dbReference>
<protein>
    <submittedName>
        <fullName evidence="4">SRA stem-loop interacting RNA binding protein</fullName>
    </submittedName>
</protein>
<dbReference type="AlphaFoldDB" id="A0A3P8WGH1"/>
<dbReference type="FunFam" id="3.30.70.330:FF:000494">
    <property type="entry name" value="28 kDa ribonucleoprotein, chloroplastic"/>
    <property type="match status" value="1"/>
</dbReference>
<evidence type="ECO:0000256" key="2">
    <source>
        <dbReference type="PROSITE-ProRule" id="PRU00176"/>
    </source>
</evidence>
<dbReference type="SMART" id="SM00360">
    <property type="entry name" value="RRM"/>
    <property type="match status" value="1"/>
</dbReference>
<dbReference type="Gene3D" id="3.30.70.330">
    <property type="match status" value="1"/>
</dbReference>
<evidence type="ECO:0000313" key="5">
    <source>
        <dbReference type="Proteomes" id="UP000265120"/>
    </source>
</evidence>
<proteinExistence type="predicted"/>
<feature type="domain" description="RRM" evidence="3">
    <location>
        <begin position="9"/>
        <end position="85"/>
    </location>
</feature>
<dbReference type="PROSITE" id="PS50102">
    <property type="entry name" value="RRM"/>
    <property type="match status" value="1"/>
</dbReference>
<dbReference type="Proteomes" id="UP000265120">
    <property type="component" value="Chromosome 1"/>
</dbReference>
<dbReference type="RefSeq" id="XP_008314715.1">
    <property type="nucleotide sequence ID" value="XM_008316493.3"/>
</dbReference>
<evidence type="ECO:0000313" key="4">
    <source>
        <dbReference type="Ensembl" id="ENSCSEP00000024676.1"/>
    </source>
</evidence>
<dbReference type="OrthoDB" id="6159137at2759"/>
<evidence type="ECO:0000259" key="3">
    <source>
        <dbReference type="PROSITE" id="PS50102"/>
    </source>
</evidence>
<sequence>MAASARKVTAMFVSKIPWTVSSKELREHFGKFGKVRMCRLPFDKETGFHKGFCWIQFNKEEELVKTLQEKHMLEGRKINVQRNIGNSFETEKGNYHD</sequence>
<dbReference type="SUPFAM" id="SSF54928">
    <property type="entry name" value="RNA-binding domain, RBD"/>
    <property type="match status" value="1"/>
</dbReference>
<reference evidence="4" key="3">
    <citation type="submission" date="2025-09" db="UniProtKB">
        <authorList>
            <consortium name="Ensembl"/>
        </authorList>
    </citation>
    <scope>IDENTIFICATION</scope>
</reference>
<evidence type="ECO:0000256" key="1">
    <source>
        <dbReference type="ARBA" id="ARBA00022884"/>
    </source>
</evidence>
<dbReference type="InterPro" id="IPR035979">
    <property type="entry name" value="RBD_domain_sf"/>
</dbReference>
<dbReference type="GeneTree" id="ENSGT00390000008624"/>
<name>A0A3P8WGH1_CYNSE</name>
<dbReference type="PANTHER" id="PTHR48027">
    <property type="entry name" value="HETEROGENEOUS NUCLEAR RIBONUCLEOPROTEIN 87F-RELATED"/>
    <property type="match status" value="1"/>
</dbReference>
<dbReference type="FunCoup" id="A0A3P8WGH1">
    <property type="interactions" value="673"/>
</dbReference>
<dbReference type="OMA" id="GFVMFSQ"/>
<accession>A0A3P8WGH1</accession>
<dbReference type="InterPro" id="IPR000504">
    <property type="entry name" value="RRM_dom"/>
</dbReference>
<dbReference type="InterPro" id="IPR012677">
    <property type="entry name" value="Nucleotide-bd_a/b_plait_sf"/>
</dbReference>
<keyword evidence="1 2" id="KW-0694">RNA-binding</keyword>
<keyword evidence="5" id="KW-1185">Reference proteome</keyword>
<dbReference type="CTD" id="81892"/>
<dbReference type="Pfam" id="PF00076">
    <property type="entry name" value="RRM_1"/>
    <property type="match status" value="1"/>
</dbReference>
<dbReference type="GO" id="GO:0003723">
    <property type="term" value="F:RNA binding"/>
    <property type="evidence" value="ECO:0007669"/>
    <property type="project" value="UniProtKB-UniRule"/>
</dbReference>
<dbReference type="InterPro" id="IPR052462">
    <property type="entry name" value="SLIRP/GR-RBP-like"/>
</dbReference>
<organism evidence="4 5">
    <name type="scientific">Cynoglossus semilaevis</name>
    <name type="common">Tongue sole</name>
    <dbReference type="NCBI Taxonomy" id="244447"/>
    <lineage>
        <taxon>Eukaryota</taxon>
        <taxon>Metazoa</taxon>
        <taxon>Chordata</taxon>
        <taxon>Craniata</taxon>
        <taxon>Vertebrata</taxon>
        <taxon>Euteleostomi</taxon>
        <taxon>Actinopterygii</taxon>
        <taxon>Neopterygii</taxon>
        <taxon>Teleostei</taxon>
        <taxon>Neoteleostei</taxon>
        <taxon>Acanthomorphata</taxon>
        <taxon>Carangaria</taxon>
        <taxon>Pleuronectiformes</taxon>
        <taxon>Pleuronectoidei</taxon>
        <taxon>Cynoglossidae</taxon>
        <taxon>Cynoglossinae</taxon>
        <taxon>Cynoglossus</taxon>
    </lineage>
</organism>
<dbReference type="KEGG" id="csem:103383393"/>
<reference evidence="4" key="2">
    <citation type="submission" date="2025-08" db="UniProtKB">
        <authorList>
            <consortium name="Ensembl"/>
        </authorList>
    </citation>
    <scope>IDENTIFICATION</scope>
</reference>
<dbReference type="InParanoid" id="A0A3P8WGH1"/>
<reference evidence="4 5" key="1">
    <citation type="journal article" date="2014" name="Nat. Genet.">
        <title>Whole-genome sequence of a flatfish provides insights into ZW sex chromosome evolution and adaptation to a benthic lifestyle.</title>
        <authorList>
            <person name="Chen S."/>
            <person name="Zhang G."/>
            <person name="Shao C."/>
            <person name="Huang Q."/>
            <person name="Liu G."/>
            <person name="Zhang P."/>
            <person name="Song W."/>
            <person name="An N."/>
            <person name="Chalopin D."/>
            <person name="Volff J.N."/>
            <person name="Hong Y."/>
            <person name="Li Q."/>
            <person name="Sha Z."/>
            <person name="Zhou H."/>
            <person name="Xie M."/>
            <person name="Yu Q."/>
            <person name="Liu Y."/>
            <person name="Xiang H."/>
            <person name="Wang N."/>
            <person name="Wu K."/>
            <person name="Yang C."/>
            <person name="Zhou Q."/>
            <person name="Liao X."/>
            <person name="Yang L."/>
            <person name="Hu Q."/>
            <person name="Zhang J."/>
            <person name="Meng L."/>
            <person name="Jin L."/>
            <person name="Tian Y."/>
            <person name="Lian J."/>
            <person name="Yang J."/>
            <person name="Miao G."/>
            <person name="Liu S."/>
            <person name="Liang Z."/>
            <person name="Yan F."/>
            <person name="Li Y."/>
            <person name="Sun B."/>
            <person name="Zhang H."/>
            <person name="Zhang J."/>
            <person name="Zhu Y."/>
            <person name="Du M."/>
            <person name="Zhao Y."/>
            <person name="Schartl M."/>
            <person name="Tang Q."/>
            <person name="Wang J."/>
        </authorList>
    </citation>
    <scope>NUCLEOTIDE SEQUENCE</scope>
</reference>
<dbReference type="GeneID" id="103383393"/>